<evidence type="ECO:0000256" key="1">
    <source>
        <dbReference type="ARBA" id="ARBA00004141"/>
    </source>
</evidence>
<dbReference type="HAMAP" id="MF_01350">
    <property type="entry name" value="NDH1_NuoH"/>
    <property type="match status" value="1"/>
</dbReference>
<dbReference type="EMBL" id="UINC01000996">
    <property type="protein sequence ID" value="SUZ66895.1"/>
    <property type="molecule type" value="Genomic_DNA"/>
</dbReference>
<dbReference type="GO" id="GO:0009060">
    <property type="term" value="P:aerobic respiration"/>
    <property type="evidence" value="ECO:0007669"/>
    <property type="project" value="TreeGrafter"/>
</dbReference>
<feature type="transmembrane region" description="Helical" evidence="6">
    <location>
        <begin position="482"/>
        <end position="505"/>
    </location>
</feature>
<dbReference type="GO" id="GO:0003954">
    <property type="term" value="F:NADH dehydrogenase activity"/>
    <property type="evidence" value="ECO:0007669"/>
    <property type="project" value="TreeGrafter"/>
</dbReference>
<evidence type="ECO:0000256" key="6">
    <source>
        <dbReference type="SAM" id="Phobius"/>
    </source>
</evidence>
<feature type="transmembrane region" description="Helical" evidence="6">
    <location>
        <begin position="238"/>
        <end position="258"/>
    </location>
</feature>
<keyword evidence="4 6" id="KW-0472">Membrane</keyword>
<dbReference type="Pfam" id="PF00146">
    <property type="entry name" value="NADHdh"/>
    <property type="match status" value="1"/>
</dbReference>
<dbReference type="PANTHER" id="PTHR11432:SF3">
    <property type="entry name" value="NADH-UBIQUINONE OXIDOREDUCTASE CHAIN 1"/>
    <property type="match status" value="1"/>
</dbReference>
<evidence type="ECO:0000256" key="2">
    <source>
        <dbReference type="ARBA" id="ARBA00022692"/>
    </source>
</evidence>
<evidence type="ECO:0000256" key="3">
    <source>
        <dbReference type="ARBA" id="ARBA00022989"/>
    </source>
</evidence>
<dbReference type="InterPro" id="IPR001694">
    <property type="entry name" value="NADH_UbQ_OxRdtase_su1/FPO"/>
</dbReference>
<evidence type="ECO:0000256" key="4">
    <source>
        <dbReference type="ARBA" id="ARBA00023136"/>
    </source>
</evidence>
<name>A0A381PIQ6_9ZZZZ</name>
<evidence type="ECO:0000313" key="7">
    <source>
        <dbReference type="EMBL" id="SUZ66895.1"/>
    </source>
</evidence>
<keyword evidence="3 6" id="KW-1133">Transmembrane helix</keyword>
<dbReference type="PROSITE" id="PS00668">
    <property type="entry name" value="COMPLEX1_ND1_2"/>
    <property type="match status" value="1"/>
</dbReference>
<feature type="transmembrane region" description="Helical" evidence="6">
    <location>
        <begin position="279"/>
        <end position="300"/>
    </location>
</feature>
<feature type="transmembrane region" description="Helical" evidence="6">
    <location>
        <begin position="406"/>
        <end position="430"/>
    </location>
</feature>
<feature type="transmembrane region" description="Helical" evidence="6">
    <location>
        <begin position="450"/>
        <end position="470"/>
    </location>
</feature>
<evidence type="ECO:0008006" key="8">
    <source>
        <dbReference type="Google" id="ProtNLM"/>
    </source>
</evidence>
<reference evidence="7" key="1">
    <citation type="submission" date="2018-05" db="EMBL/GenBank/DDBJ databases">
        <authorList>
            <person name="Lanie J.A."/>
            <person name="Ng W.-L."/>
            <person name="Kazmierczak K.M."/>
            <person name="Andrzejewski T.M."/>
            <person name="Davidsen T.M."/>
            <person name="Wayne K.J."/>
            <person name="Tettelin H."/>
            <person name="Glass J.I."/>
            <person name="Rusch D."/>
            <person name="Podicherti R."/>
            <person name="Tsui H.-C.T."/>
            <person name="Winkler M.E."/>
        </authorList>
    </citation>
    <scope>NUCLEOTIDE SEQUENCE</scope>
</reference>
<dbReference type="AlphaFoldDB" id="A0A381PIQ6"/>
<comment type="subcellular location">
    <subcellularLocation>
        <location evidence="1">Membrane</location>
        <topology evidence="1">Multi-pass membrane protein</topology>
    </subcellularLocation>
</comment>
<dbReference type="InterPro" id="IPR018086">
    <property type="entry name" value="NADH_UbQ_OxRdtase_su1_CS"/>
</dbReference>
<protein>
    <recommendedName>
        <fullName evidence="8">NADH-quinone oxidoreductase subunit H</fullName>
    </recommendedName>
</protein>
<feature type="transmembrane region" description="Helical" evidence="6">
    <location>
        <begin position="204"/>
        <end position="226"/>
    </location>
</feature>
<feature type="transmembrane region" description="Helical" evidence="6">
    <location>
        <begin position="368"/>
        <end position="386"/>
    </location>
</feature>
<dbReference type="GO" id="GO:0016020">
    <property type="term" value="C:membrane"/>
    <property type="evidence" value="ECO:0007669"/>
    <property type="project" value="UniProtKB-SubCell"/>
</dbReference>
<feature type="transmembrane region" description="Helical" evidence="6">
    <location>
        <begin position="312"/>
        <end position="331"/>
    </location>
</feature>
<accession>A0A381PIQ6</accession>
<feature type="region of interest" description="Disordered" evidence="5">
    <location>
        <begin position="521"/>
        <end position="543"/>
    </location>
</feature>
<organism evidence="7">
    <name type="scientific">marine metagenome</name>
    <dbReference type="NCBI Taxonomy" id="408172"/>
    <lineage>
        <taxon>unclassified sequences</taxon>
        <taxon>metagenomes</taxon>
        <taxon>ecological metagenomes</taxon>
    </lineage>
</organism>
<feature type="transmembrane region" description="Helical" evidence="6">
    <location>
        <begin position="72"/>
        <end position="97"/>
    </location>
</feature>
<keyword evidence="2 6" id="KW-0812">Transmembrane</keyword>
<gene>
    <name evidence="7" type="ORF">METZ01_LOCUS19749</name>
</gene>
<proteinExistence type="inferred from homology"/>
<evidence type="ECO:0000256" key="5">
    <source>
        <dbReference type="SAM" id="MobiDB-lite"/>
    </source>
</evidence>
<dbReference type="PANTHER" id="PTHR11432">
    <property type="entry name" value="NADH DEHYDROGENASE SUBUNIT 1"/>
    <property type="match status" value="1"/>
</dbReference>
<sequence length="543" mass="60772">MMPSSDWLDLRGWIEMLVGWSMDGLHDALPSGDIDLQATISLPRGIWPTDIVIGPIFDLQKEFAAMQPGLEAFFNATIVCTIVFTTLMITMLPIPYIERKFIGRLMDRLGATTTLRSLWVGESGVTAGEWWNQLPFGMGAPIGWLNRLLNSIWGNDHPLETVSRVNNRSYHGYWFLLPGFFQAFADFTKFAGKEHIVPKNADKVVFEVAPVIIISTTVLVFAFIPFGPHFYIASPELSAIFMMAVFGVAPLGVFFAGWSSNNKYTLIGGMRSAAQLTAYEIPLLITVLGVCVLSGSFNIIEIVDFQISEGDIWNVFMMPLGAALFLITMIAEVERIPFDMPEAEAELVEGWWTEYGGLRWGFMFMAEYMRSFAACLLFALFFLGGWEAPFQGSLESMPLVGGALETLFSIVPGIAWVLGKAWLLFAVFVWIRASLHRVRTDQILEFGWRWLLPLSIVNLALAIFLRVWVWDSGWGSVWIWDSGWGLFAPIAMMLMGVAGFAILVLDEDKEALETMRRPYSTYIPGRAPEKASPGSHRDSEARS</sequence>